<dbReference type="PANTHER" id="PTHR38449:SF1">
    <property type="entry name" value="REGULATORY PROTEIN SSL2874-RELATED"/>
    <property type="match status" value="1"/>
</dbReference>
<dbReference type="EMBL" id="CP001634">
    <property type="protein sequence ID" value="ACR80798.1"/>
    <property type="molecule type" value="Genomic_DNA"/>
</dbReference>
<evidence type="ECO:0008006" key="3">
    <source>
        <dbReference type="Google" id="ProtNLM"/>
    </source>
</evidence>
<dbReference type="Pfam" id="PF04025">
    <property type="entry name" value="RemA-like"/>
    <property type="match status" value="1"/>
</dbReference>
<name>C5CI96_KOSOT</name>
<evidence type="ECO:0000313" key="2">
    <source>
        <dbReference type="Proteomes" id="UP000002382"/>
    </source>
</evidence>
<sequence>MMERIVNIGFDSFVVTDRIMAVLPAQNSVVKRLKQMSVEIGRTINLTFGKCTRSVIITDSGHLIFSFVPVEKLIEKLFDGEER</sequence>
<organism evidence="1 2">
    <name type="scientific">Kosmotoga olearia (strain ATCC BAA-1733 / DSM 21960 / TBF 19.5.1)</name>
    <dbReference type="NCBI Taxonomy" id="521045"/>
    <lineage>
        <taxon>Bacteria</taxon>
        <taxon>Thermotogati</taxon>
        <taxon>Thermotogota</taxon>
        <taxon>Thermotogae</taxon>
        <taxon>Kosmotogales</taxon>
        <taxon>Kosmotogaceae</taxon>
        <taxon>Kosmotoga</taxon>
    </lineage>
</organism>
<evidence type="ECO:0000313" key="1">
    <source>
        <dbReference type="EMBL" id="ACR80798.1"/>
    </source>
</evidence>
<dbReference type="KEGG" id="kol:Kole_2121"/>
<dbReference type="HOGENOM" id="CLU_165326_2_0_0"/>
<keyword evidence="2" id="KW-1185">Reference proteome</keyword>
<protein>
    <recommendedName>
        <fullName evidence="3">Regulatory protein</fullName>
    </recommendedName>
</protein>
<reference evidence="1 2" key="1">
    <citation type="submission" date="2009-06" db="EMBL/GenBank/DDBJ databases">
        <title>Complete sequence of Thermotogales bacterium TBF 19.5.1.</title>
        <authorList>
            <consortium name="US DOE Joint Genome Institute"/>
            <person name="Lucas S."/>
            <person name="Copeland A."/>
            <person name="Lapidus A."/>
            <person name="Glavina del Rio T."/>
            <person name="Tice H."/>
            <person name="Bruce D."/>
            <person name="Goodwin L."/>
            <person name="Pitluck S."/>
            <person name="Chertkov O."/>
            <person name="Brettin T."/>
            <person name="Detter J.C."/>
            <person name="Han C."/>
            <person name="Schmutz J."/>
            <person name="Larimer F."/>
            <person name="Land M."/>
            <person name="Hauser L."/>
            <person name="Kyrpides N."/>
            <person name="Ovchinnikova G."/>
            <person name="Noll K."/>
        </authorList>
    </citation>
    <scope>NUCLEOTIDE SEQUENCE [LARGE SCALE GENOMIC DNA]</scope>
    <source>
        <strain evidence="2">ATCC BAA-1733 / DSM 21960 / TBF 19.5.1</strain>
    </source>
</reference>
<accession>C5CI96</accession>
<dbReference type="Proteomes" id="UP000002382">
    <property type="component" value="Chromosome"/>
</dbReference>
<dbReference type="eggNOG" id="COG2052">
    <property type="taxonomic scope" value="Bacteria"/>
</dbReference>
<proteinExistence type="predicted"/>
<dbReference type="RefSeq" id="WP_015869439.1">
    <property type="nucleotide sequence ID" value="NC_012785.1"/>
</dbReference>
<dbReference type="PANTHER" id="PTHR38449">
    <property type="entry name" value="REGULATORY PROTEIN TM_1690-RELATED"/>
    <property type="match status" value="1"/>
</dbReference>
<dbReference type="InterPro" id="IPR007169">
    <property type="entry name" value="RemA-like"/>
</dbReference>
<dbReference type="STRING" id="521045.Kole_2121"/>
<reference evidence="1 2" key="2">
    <citation type="journal article" date="2011" name="J. Bacteriol.">
        <title>Genome Sequence of Kosmotoga olearia Strain TBF 19.5.1, a Thermophilic Bacterium with a Wide Growth Temperature Range, Isolated from the Troll B Oil Platform in the North Sea.</title>
        <authorList>
            <person name="Swithers K.S."/>
            <person name="Dipippo J.L."/>
            <person name="Bruce D.C."/>
            <person name="Detter C."/>
            <person name="Tapia R."/>
            <person name="Han S."/>
            <person name="Goodwin L.A."/>
            <person name="Han J."/>
            <person name="Woyke T."/>
            <person name="Pitluck S."/>
            <person name="Pennacchio L."/>
            <person name="Nolan M."/>
            <person name="Mikhailova N."/>
            <person name="Land M.L."/>
            <person name="Nesbo C.L."/>
            <person name="Gogarten J.P."/>
            <person name="Noll K.M."/>
        </authorList>
    </citation>
    <scope>NUCLEOTIDE SEQUENCE [LARGE SCALE GENOMIC DNA]</scope>
    <source>
        <strain evidence="2">ATCC BAA-1733 / DSM 21960 / TBF 19.5.1</strain>
    </source>
</reference>
<gene>
    <name evidence="1" type="ordered locus">Kole_2121</name>
</gene>
<dbReference type="AlphaFoldDB" id="C5CI96"/>